<sequence length="245" mass="28801">MEEKSEWFSTWFNSPYYHILYDQRNDQEAFDFISNLQKKLNLQAGSKVLDAACGKGRHAKTLFDLGFDVEAFDLSSANIEEAKKFEQSGLHFFEHDLRKPLAKEHHYQVIFNFFTSFGYFDQPEENQLAFHRFFQGLDKNGLLILDFFNPVYVMANLVPSEIVQKGDIKFKIERFAQNGYLFKSIQFTDKGKSYHFEEKVEMIQKNDFLAYAAQAGFQNIDLRGNYALEAFDELTSPRMIFFWVK</sequence>
<keyword evidence="1 3" id="KW-0808">Transferase</keyword>
<feature type="domain" description="Methyltransferase" evidence="2">
    <location>
        <begin position="48"/>
        <end position="141"/>
    </location>
</feature>
<dbReference type="GO" id="GO:0032259">
    <property type="term" value="P:methylation"/>
    <property type="evidence" value="ECO:0007669"/>
    <property type="project" value="UniProtKB-KW"/>
</dbReference>
<dbReference type="EMBL" id="SACY01000002">
    <property type="protein sequence ID" value="RVU25808.1"/>
    <property type="molecule type" value="Genomic_DNA"/>
</dbReference>
<evidence type="ECO:0000313" key="4">
    <source>
        <dbReference type="Proteomes" id="UP000282832"/>
    </source>
</evidence>
<dbReference type="InterPro" id="IPR029063">
    <property type="entry name" value="SAM-dependent_MTases_sf"/>
</dbReference>
<evidence type="ECO:0000313" key="3">
    <source>
        <dbReference type="EMBL" id="RVU25808.1"/>
    </source>
</evidence>
<keyword evidence="3" id="KW-0489">Methyltransferase</keyword>
<dbReference type="SUPFAM" id="SSF53335">
    <property type="entry name" value="S-adenosyl-L-methionine-dependent methyltransferases"/>
    <property type="match status" value="1"/>
</dbReference>
<protein>
    <submittedName>
        <fullName evidence="3">Class I SAM-dependent methyltransferase</fullName>
    </submittedName>
</protein>
<dbReference type="AlphaFoldDB" id="A0A437PUA6"/>
<dbReference type="CDD" id="cd02440">
    <property type="entry name" value="AdoMet_MTases"/>
    <property type="match status" value="1"/>
</dbReference>
<gene>
    <name evidence="3" type="ORF">EOJ36_05160</name>
</gene>
<evidence type="ECO:0000256" key="1">
    <source>
        <dbReference type="ARBA" id="ARBA00022679"/>
    </source>
</evidence>
<keyword evidence="4" id="KW-1185">Reference proteome</keyword>
<comment type="caution">
    <text evidence="3">The sequence shown here is derived from an EMBL/GenBank/DDBJ whole genome shotgun (WGS) entry which is preliminary data.</text>
</comment>
<dbReference type="Proteomes" id="UP000282832">
    <property type="component" value="Unassembled WGS sequence"/>
</dbReference>
<evidence type="ECO:0000259" key="2">
    <source>
        <dbReference type="Pfam" id="PF13649"/>
    </source>
</evidence>
<dbReference type="OrthoDB" id="9811589at2"/>
<organism evidence="3 4">
    <name type="scientific">Sandaracinomonas limnophila</name>
    <dbReference type="NCBI Taxonomy" id="1862386"/>
    <lineage>
        <taxon>Bacteria</taxon>
        <taxon>Pseudomonadati</taxon>
        <taxon>Bacteroidota</taxon>
        <taxon>Cytophagia</taxon>
        <taxon>Cytophagales</taxon>
        <taxon>Flectobacillaceae</taxon>
        <taxon>Sandaracinomonas</taxon>
    </lineage>
</organism>
<dbReference type="Gene3D" id="2.20.25.110">
    <property type="entry name" value="S-adenosyl-L-methionine-dependent methyltransferases"/>
    <property type="match status" value="1"/>
</dbReference>
<dbReference type="InterPro" id="IPR041698">
    <property type="entry name" value="Methyltransf_25"/>
</dbReference>
<dbReference type="GO" id="GO:0008168">
    <property type="term" value="F:methyltransferase activity"/>
    <property type="evidence" value="ECO:0007669"/>
    <property type="project" value="UniProtKB-KW"/>
</dbReference>
<dbReference type="RefSeq" id="WP_127803033.1">
    <property type="nucleotide sequence ID" value="NZ_SACY01000002.1"/>
</dbReference>
<proteinExistence type="predicted"/>
<dbReference type="PANTHER" id="PTHR43861">
    <property type="entry name" value="TRANS-ACONITATE 2-METHYLTRANSFERASE-RELATED"/>
    <property type="match status" value="1"/>
</dbReference>
<reference evidence="3 4" key="1">
    <citation type="submission" date="2019-01" db="EMBL/GenBank/DDBJ databases">
        <authorList>
            <person name="Chen W.-M."/>
        </authorList>
    </citation>
    <scope>NUCLEOTIDE SEQUENCE [LARGE SCALE GENOMIC DNA]</scope>
    <source>
        <strain evidence="3 4">FSY-15</strain>
    </source>
</reference>
<name>A0A437PUA6_9BACT</name>
<dbReference type="Pfam" id="PF13649">
    <property type="entry name" value="Methyltransf_25"/>
    <property type="match status" value="1"/>
</dbReference>
<accession>A0A437PUA6</accession>
<dbReference type="Gene3D" id="3.40.50.150">
    <property type="entry name" value="Vaccinia Virus protein VP39"/>
    <property type="match status" value="1"/>
</dbReference>